<dbReference type="PANTHER" id="PTHR33186">
    <property type="entry name" value="OS10G0136150 PROTEIN-RELATED"/>
    <property type="match status" value="1"/>
</dbReference>
<gene>
    <name evidence="2" type="primary">ga07068</name>
    <name evidence="2" type="ORF">PR202_ga07068</name>
</gene>
<organism evidence="2 3">
    <name type="scientific">Eleusine coracana subsp. coracana</name>
    <dbReference type="NCBI Taxonomy" id="191504"/>
    <lineage>
        <taxon>Eukaryota</taxon>
        <taxon>Viridiplantae</taxon>
        <taxon>Streptophyta</taxon>
        <taxon>Embryophyta</taxon>
        <taxon>Tracheophyta</taxon>
        <taxon>Spermatophyta</taxon>
        <taxon>Magnoliopsida</taxon>
        <taxon>Liliopsida</taxon>
        <taxon>Poales</taxon>
        <taxon>Poaceae</taxon>
        <taxon>PACMAD clade</taxon>
        <taxon>Chloridoideae</taxon>
        <taxon>Cynodonteae</taxon>
        <taxon>Eleusininae</taxon>
        <taxon>Eleusine</taxon>
    </lineage>
</organism>
<dbReference type="EMBL" id="BQKI01000003">
    <property type="protein sequence ID" value="GJM90758.1"/>
    <property type="molecule type" value="Genomic_DNA"/>
</dbReference>
<reference evidence="2" key="2">
    <citation type="submission" date="2021-12" db="EMBL/GenBank/DDBJ databases">
        <title>Resequencing data analysis of finger millet.</title>
        <authorList>
            <person name="Hatakeyama M."/>
            <person name="Aluri S."/>
            <person name="Balachadran M.T."/>
            <person name="Sivarajan S.R."/>
            <person name="Poveda L."/>
            <person name="Shimizu-Inatsugi R."/>
            <person name="Schlapbach R."/>
            <person name="Sreeman S.M."/>
            <person name="Shimizu K.K."/>
        </authorList>
    </citation>
    <scope>NUCLEOTIDE SEQUENCE</scope>
</reference>
<accession>A0AAV5BYX8</accession>
<proteinExistence type="predicted"/>
<dbReference type="InterPro" id="IPR056594">
    <property type="entry name" value="AT5G49610-like_b-prop"/>
</dbReference>
<comment type="caution">
    <text evidence="2">The sequence shown here is derived from an EMBL/GenBank/DDBJ whole genome shotgun (WGS) entry which is preliminary data.</text>
</comment>
<feature type="domain" description="F-box protein AT5G49610-like beta-propeller" evidence="1">
    <location>
        <begin position="35"/>
        <end position="174"/>
    </location>
</feature>
<dbReference type="PANTHER" id="PTHR33186:SF13">
    <property type="entry name" value="OS10G0138300 PROTEIN"/>
    <property type="match status" value="1"/>
</dbReference>
<dbReference type="Pfam" id="PF23635">
    <property type="entry name" value="Beta-prop_AT5G49610-like"/>
    <property type="match status" value="1"/>
</dbReference>
<evidence type="ECO:0000259" key="1">
    <source>
        <dbReference type="Pfam" id="PF23635"/>
    </source>
</evidence>
<sequence length="185" mass="20184">MHWVAYPQEFFDGKGFSSYELEGSVLRTTGGINDGVGTSHFQVVLVRKDKEDKQVIASVYSSETGEWGDLISTPCPSMGPVNSGVLVGGSVCWLLVESPLFGILEFDLDRQRLAVIEMPEGMSGLICHFMVIEAEGGGLGFLHLSSFRLEFWKRKTDVDAGWVLGSSVELDKLLSPSLDGHGKLN</sequence>
<evidence type="ECO:0000313" key="2">
    <source>
        <dbReference type="EMBL" id="GJM90758.1"/>
    </source>
</evidence>
<protein>
    <recommendedName>
        <fullName evidence="1">F-box protein AT5G49610-like beta-propeller domain-containing protein</fullName>
    </recommendedName>
</protein>
<name>A0AAV5BYX8_ELECO</name>
<dbReference type="Proteomes" id="UP001054889">
    <property type="component" value="Unassembled WGS sequence"/>
</dbReference>
<keyword evidence="3" id="KW-1185">Reference proteome</keyword>
<evidence type="ECO:0000313" key="3">
    <source>
        <dbReference type="Proteomes" id="UP001054889"/>
    </source>
</evidence>
<dbReference type="AlphaFoldDB" id="A0AAV5BYX8"/>
<reference evidence="2" key="1">
    <citation type="journal article" date="2018" name="DNA Res.">
        <title>Multiple hybrid de novo genome assembly of finger millet, an orphan allotetraploid crop.</title>
        <authorList>
            <person name="Hatakeyama M."/>
            <person name="Aluri S."/>
            <person name="Balachadran M.T."/>
            <person name="Sivarajan S.R."/>
            <person name="Patrignani A."/>
            <person name="Gruter S."/>
            <person name="Poveda L."/>
            <person name="Shimizu-Inatsugi R."/>
            <person name="Baeten J."/>
            <person name="Francoijs K.J."/>
            <person name="Nataraja K.N."/>
            <person name="Reddy Y.A.N."/>
            <person name="Phadnis S."/>
            <person name="Ravikumar R.L."/>
            <person name="Schlapbach R."/>
            <person name="Sreeman S.M."/>
            <person name="Shimizu K.K."/>
        </authorList>
    </citation>
    <scope>NUCLEOTIDE SEQUENCE</scope>
</reference>